<evidence type="ECO:0000259" key="16">
    <source>
        <dbReference type="Pfam" id="PF00593"/>
    </source>
</evidence>
<feature type="domain" description="TonB-dependent receptor-like beta-barrel" evidence="16">
    <location>
        <begin position="235"/>
        <end position="625"/>
    </location>
</feature>
<dbReference type="CDD" id="cd01347">
    <property type="entry name" value="ligand_gated_channel"/>
    <property type="match status" value="1"/>
</dbReference>
<comment type="similarity">
    <text evidence="12 14">Belongs to the TonB-dependent receptor family.</text>
</comment>
<reference evidence="18" key="2">
    <citation type="submission" date="2020-09" db="EMBL/GenBank/DDBJ databases">
        <authorList>
            <person name="Sun Q."/>
            <person name="Ohkuma M."/>
        </authorList>
    </citation>
    <scope>NUCLEOTIDE SEQUENCE</scope>
    <source>
        <strain evidence="18">JCM 30804</strain>
    </source>
</reference>
<keyword evidence="5 12" id="KW-0812">Transmembrane</keyword>
<dbReference type="InterPro" id="IPR010917">
    <property type="entry name" value="TonB_rcpt_CS"/>
</dbReference>
<evidence type="ECO:0000313" key="19">
    <source>
        <dbReference type="Proteomes" id="UP000613743"/>
    </source>
</evidence>
<evidence type="ECO:0000256" key="8">
    <source>
        <dbReference type="ARBA" id="ARBA00023065"/>
    </source>
</evidence>
<dbReference type="PROSITE" id="PS52016">
    <property type="entry name" value="TONB_DEPENDENT_REC_3"/>
    <property type="match status" value="1"/>
</dbReference>
<dbReference type="InterPro" id="IPR039426">
    <property type="entry name" value="TonB-dep_rcpt-like"/>
</dbReference>
<dbReference type="AlphaFoldDB" id="A0A917N6Y3"/>
<keyword evidence="11 12" id="KW-0998">Cell outer membrane</keyword>
<dbReference type="PROSITE" id="PS01156">
    <property type="entry name" value="TONB_DEPENDENT_REC_2"/>
    <property type="match status" value="1"/>
</dbReference>
<dbReference type="Gene3D" id="2.170.130.10">
    <property type="entry name" value="TonB-dependent receptor, plug domain"/>
    <property type="match status" value="1"/>
</dbReference>
<evidence type="ECO:0000313" key="18">
    <source>
        <dbReference type="EMBL" id="GGI71136.1"/>
    </source>
</evidence>
<evidence type="ECO:0000256" key="13">
    <source>
        <dbReference type="PROSITE-ProRule" id="PRU10144"/>
    </source>
</evidence>
<feature type="chain" id="PRO_5037839157" evidence="15">
    <location>
        <begin position="27"/>
        <end position="659"/>
    </location>
</feature>
<dbReference type="Gene3D" id="2.40.170.20">
    <property type="entry name" value="TonB-dependent receptor, beta-barrel domain"/>
    <property type="match status" value="1"/>
</dbReference>
<keyword evidence="7" id="KW-0408">Iron</keyword>
<keyword evidence="8" id="KW-0406">Ion transport</keyword>
<proteinExistence type="inferred from homology"/>
<dbReference type="Proteomes" id="UP000613743">
    <property type="component" value="Unassembled WGS sequence"/>
</dbReference>
<evidence type="ECO:0000256" key="3">
    <source>
        <dbReference type="ARBA" id="ARBA00022452"/>
    </source>
</evidence>
<name>A0A917N6Y3_9GAMM</name>
<dbReference type="EMBL" id="BMPZ01000001">
    <property type="protein sequence ID" value="GGI71136.1"/>
    <property type="molecule type" value="Genomic_DNA"/>
</dbReference>
<dbReference type="InterPro" id="IPR037066">
    <property type="entry name" value="Plug_dom_sf"/>
</dbReference>
<evidence type="ECO:0000256" key="15">
    <source>
        <dbReference type="SAM" id="SignalP"/>
    </source>
</evidence>
<sequence>MGTNPTKLAVLLGSLLSASISSVALAANHTPNTSPSIDSQISPNTMESIVVIGRNEHTPLDLAANVKVIDAATIEVSAASSLTEVLRSQAGIQVSDSNSGAVFSMRGFTSGQAANNTLILLDGRRLNHIDIAAPNIDAIPLNQIERVEILSGSAGVLYGDQAVGGVINIVTKSPDATQGSIELGLGSFDAYESKFDVAGRFAEDWRYFFAASYGESDNYREHNANQTGSILGRIQYELDEQNFYLEASYYDDDQELAGALSESDFDIDPRQSFNTNQYLHNISKAVRSGYQQQVSETWNLSLDAGYSDTLVNGFVWGPSTNERSLLEFSPKAIAAFDTANGPLTVVSGVDYKLGESDFKNGRRNEQTSYSAYVQATVPVTDSLSYIVGGRYAKAEDELVDPVYPNGVELEQDADAFEFGLNYRPSAAHRLYVRADDNFRFAKVDEQAYTSPGVVGLKPQTGRSFEAGWDYTTQQHVLRINVYRLDLENEIVWDPNAQKPDLGFFNGANVNADESRRYGASVDWDWQLSTALQLGGEYHYIDAEFTEGTHQGKQLSWVAEHNGSVFISHDLSDHWQLFADAVYVGERFMEGDNANVGDQLDSYVLTNVAINYRRDAWLASLKAENLFDETYVSGGYYSSWGSGFYTGTGRNVRFSVSYRF</sequence>
<keyword evidence="4" id="KW-0410">Iron transport</keyword>
<reference evidence="18" key="1">
    <citation type="journal article" date="2014" name="Int. J. Syst. Evol. Microbiol.">
        <title>Complete genome sequence of Corynebacterium casei LMG S-19264T (=DSM 44701T), isolated from a smear-ripened cheese.</title>
        <authorList>
            <consortium name="US DOE Joint Genome Institute (JGI-PGF)"/>
            <person name="Walter F."/>
            <person name="Albersmeier A."/>
            <person name="Kalinowski J."/>
            <person name="Ruckert C."/>
        </authorList>
    </citation>
    <scope>NUCLEOTIDE SEQUENCE</scope>
    <source>
        <strain evidence="18">JCM 30804</strain>
    </source>
</reference>
<keyword evidence="19" id="KW-1185">Reference proteome</keyword>
<keyword evidence="2 12" id="KW-0813">Transport</keyword>
<evidence type="ECO:0000256" key="4">
    <source>
        <dbReference type="ARBA" id="ARBA00022496"/>
    </source>
</evidence>
<dbReference type="PANTHER" id="PTHR32552:SF81">
    <property type="entry name" value="TONB-DEPENDENT OUTER MEMBRANE RECEPTOR"/>
    <property type="match status" value="1"/>
</dbReference>
<gene>
    <name evidence="18" type="primary">btuB</name>
    <name evidence="18" type="ORF">GCM10009332_05520</name>
</gene>
<dbReference type="GO" id="GO:0006826">
    <property type="term" value="P:iron ion transport"/>
    <property type="evidence" value="ECO:0007669"/>
    <property type="project" value="UniProtKB-KW"/>
</dbReference>
<evidence type="ECO:0000256" key="5">
    <source>
        <dbReference type="ARBA" id="ARBA00022692"/>
    </source>
</evidence>
<dbReference type="GO" id="GO:0009279">
    <property type="term" value="C:cell outer membrane"/>
    <property type="evidence" value="ECO:0007669"/>
    <property type="project" value="UniProtKB-SubCell"/>
</dbReference>
<keyword evidence="6 15" id="KW-0732">Signal</keyword>
<evidence type="ECO:0000259" key="17">
    <source>
        <dbReference type="Pfam" id="PF07715"/>
    </source>
</evidence>
<dbReference type="SUPFAM" id="SSF56935">
    <property type="entry name" value="Porins"/>
    <property type="match status" value="1"/>
</dbReference>
<evidence type="ECO:0000256" key="10">
    <source>
        <dbReference type="ARBA" id="ARBA00023136"/>
    </source>
</evidence>
<keyword evidence="10 12" id="KW-0472">Membrane</keyword>
<keyword evidence="9 14" id="KW-0798">TonB box</keyword>
<evidence type="ECO:0000256" key="14">
    <source>
        <dbReference type="RuleBase" id="RU003357"/>
    </source>
</evidence>
<organism evidence="18 19">
    <name type="scientific">Shewanella gelidii</name>
    <dbReference type="NCBI Taxonomy" id="1642821"/>
    <lineage>
        <taxon>Bacteria</taxon>
        <taxon>Pseudomonadati</taxon>
        <taxon>Pseudomonadota</taxon>
        <taxon>Gammaproteobacteria</taxon>
        <taxon>Alteromonadales</taxon>
        <taxon>Shewanellaceae</taxon>
        <taxon>Shewanella</taxon>
    </lineage>
</organism>
<dbReference type="InterPro" id="IPR012910">
    <property type="entry name" value="Plug_dom"/>
</dbReference>
<evidence type="ECO:0000256" key="6">
    <source>
        <dbReference type="ARBA" id="ARBA00022729"/>
    </source>
</evidence>
<feature type="short sequence motif" description="TonB C-terminal box" evidence="13">
    <location>
        <begin position="642"/>
        <end position="659"/>
    </location>
</feature>
<feature type="signal peptide" evidence="15">
    <location>
        <begin position="1"/>
        <end position="26"/>
    </location>
</feature>
<dbReference type="RefSeq" id="WP_188917571.1">
    <property type="nucleotide sequence ID" value="NZ_BMPZ01000001.1"/>
</dbReference>
<keyword evidence="3 12" id="KW-1134">Transmembrane beta strand</keyword>
<evidence type="ECO:0000256" key="9">
    <source>
        <dbReference type="ARBA" id="ARBA00023077"/>
    </source>
</evidence>
<evidence type="ECO:0000256" key="7">
    <source>
        <dbReference type="ARBA" id="ARBA00023004"/>
    </source>
</evidence>
<keyword evidence="18" id="KW-0675">Receptor</keyword>
<dbReference type="PANTHER" id="PTHR32552">
    <property type="entry name" value="FERRICHROME IRON RECEPTOR-RELATED"/>
    <property type="match status" value="1"/>
</dbReference>
<evidence type="ECO:0000256" key="12">
    <source>
        <dbReference type="PROSITE-ProRule" id="PRU01360"/>
    </source>
</evidence>
<dbReference type="InterPro" id="IPR000531">
    <property type="entry name" value="Beta-barrel_TonB"/>
</dbReference>
<dbReference type="Pfam" id="PF00593">
    <property type="entry name" value="TonB_dep_Rec_b-barrel"/>
    <property type="match status" value="1"/>
</dbReference>
<evidence type="ECO:0000256" key="2">
    <source>
        <dbReference type="ARBA" id="ARBA00022448"/>
    </source>
</evidence>
<protein>
    <submittedName>
        <fullName evidence="18">TonB-dependent receptor</fullName>
    </submittedName>
</protein>
<accession>A0A917N6Y3</accession>
<comment type="subcellular location">
    <subcellularLocation>
        <location evidence="1 12">Cell outer membrane</location>
        <topology evidence="1 12">Multi-pass membrane protein</topology>
    </subcellularLocation>
</comment>
<feature type="domain" description="TonB-dependent receptor plug" evidence="17">
    <location>
        <begin position="60"/>
        <end position="166"/>
    </location>
</feature>
<dbReference type="Pfam" id="PF07715">
    <property type="entry name" value="Plug"/>
    <property type="match status" value="1"/>
</dbReference>
<evidence type="ECO:0000256" key="11">
    <source>
        <dbReference type="ARBA" id="ARBA00023237"/>
    </source>
</evidence>
<evidence type="ECO:0000256" key="1">
    <source>
        <dbReference type="ARBA" id="ARBA00004571"/>
    </source>
</evidence>
<dbReference type="InterPro" id="IPR036942">
    <property type="entry name" value="Beta-barrel_TonB_sf"/>
</dbReference>
<comment type="caution">
    <text evidence="18">The sequence shown here is derived from an EMBL/GenBank/DDBJ whole genome shotgun (WGS) entry which is preliminary data.</text>
</comment>